<dbReference type="EMBL" id="CP002160">
    <property type="protein sequence ID" value="ADL52241.1"/>
    <property type="molecule type" value="Genomic_DNA"/>
</dbReference>
<keyword evidence="4 6" id="KW-1133">Transmembrane helix</keyword>
<sequence>MKMNYKEGLKKNVSKNYLFLFLNNFGVTQGVWMIYLASRGLSLTEIGILEAIFHITSFLMEIPTGAVADIWGRRISRIAGRAVQLISAILIVYSNSYIGFVIGFIFSALSYNLESGAGDALIYDSLKEIREEESYMKISGKNEVIMQLAQTCGLILGGFLYNYSYIYAYGVSIVITIIAMVQALFFTEPKIKMEVQEKSFNTLKSQVVDSFNIIRKNKRLAFLILSSQGIFMFNTSIFFYFQNYLSDKGISKGIIGIILAISALAAAILASQGHKIEKKIGERAILAVLPIIMSLCIWGVALSRYHYIFFLAINCIESLIFVVVGDYINKLIPSDKRATILSMASMIFSFYMIIIFPIIGKLGDVFSLEVAFEILAIVANIIAIINLIVFIKRGE</sequence>
<feature type="transmembrane region" description="Helical" evidence="6">
    <location>
        <begin position="371"/>
        <end position="391"/>
    </location>
</feature>
<dbReference type="eggNOG" id="COG2814">
    <property type="taxonomic scope" value="Bacteria"/>
</dbReference>
<organism evidence="8 9">
    <name type="scientific">Clostridium cellulovorans (strain ATCC 35296 / DSM 3052 / OCM 3 / 743B)</name>
    <dbReference type="NCBI Taxonomy" id="573061"/>
    <lineage>
        <taxon>Bacteria</taxon>
        <taxon>Bacillati</taxon>
        <taxon>Bacillota</taxon>
        <taxon>Clostridia</taxon>
        <taxon>Eubacteriales</taxon>
        <taxon>Clostridiaceae</taxon>
        <taxon>Clostridium</taxon>
    </lineage>
</organism>
<feature type="domain" description="Major facilitator superfamily (MFS) profile" evidence="7">
    <location>
        <begin position="1"/>
        <end position="394"/>
    </location>
</feature>
<protein>
    <submittedName>
        <fullName evidence="8">Major facilitator superfamily MFS_1</fullName>
    </submittedName>
</protein>
<feature type="transmembrane region" description="Helical" evidence="6">
    <location>
        <begin position="253"/>
        <end position="271"/>
    </location>
</feature>
<feature type="transmembrane region" description="Helical" evidence="6">
    <location>
        <begin position="48"/>
        <end position="71"/>
    </location>
</feature>
<dbReference type="GO" id="GO:0022857">
    <property type="term" value="F:transmembrane transporter activity"/>
    <property type="evidence" value="ECO:0007669"/>
    <property type="project" value="InterPro"/>
</dbReference>
<evidence type="ECO:0000256" key="4">
    <source>
        <dbReference type="ARBA" id="ARBA00022989"/>
    </source>
</evidence>
<evidence type="ECO:0000256" key="1">
    <source>
        <dbReference type="ARBA" id="ARBA00004651"/>
    </source>
</evidence>
<dbReference type="GO" id="GO:0005886">
    <property type="term" value="C:plasma membrane"/>
    <property type="evidence" value="ECO:0007669"/>
    <property type="project" value="UniProtKB-SubCell"/>
</dbReference>
<dbReference type="KEGG" id="ccb:Clocel_2529"/>
<gene>
    <name evidence="8" type="ordered locus">Clocel_2529</name>
</gene>
<proteinExistence type="predicted"/>
<keyword evidence="5 6" id="KW-0472">Membrane</keyword>
<evidence type="ECO:0000256" key="6">
    <source>
        <dbReference type="SAM" id="Phobius"/>
    </source>
</evidence>
<dbReference type="OrthoDB" id="9816124at2"/>
<dbReference type="PROSITE" id="PS00216">
    <property type="entry name" value="SUGAR_TRANSPORT_1"/>
    <property type="match status" value="1"/>
</dbReference>
<dbReference type="InterPro" id="IPR020846">
    <property type="entry name" value="MFS_dom"/>
</dbReference>
<dbReference type="InterPro" id="IPR053160">
    <property type="entry name" value="MFS_DHA3_Transporter"/>
</dbReference>
<dbReference type="Proteomes" id="UP000002730">
    <property type="component" value="Chromosome"/>
</dbReference>
<feature type="transmembrane region" description="Helical" evidence="6">
    <location>
        <begin position="220"/>
        <end position="241"/>
    </location>
</feature>
<comment type="subcellular location">
    <subcellularLocation>
        <location evidence="1">Cell membrane</location>
        <topology evidence="1">Multi-pass membrane protein</topology>
    </subcellularLocation>
</comment>
<evidence type="ECO:0000256" key="3">
    <source>
        <dbReference type="ARBA" id="ARBA00022692"/>
    </source>
</evidence>
<feature type="transmembrane region" description="Helical" evidence="6">
    <location>
        <begin position="340"/>
        <end position="359"/>
    </location>
</feature>
<name>D9SQN5_CLOC7</name>
<feature type="transmembrane region" description="Helical" evidence="6">
    <location>
        <begin position="166"/>
        <end position="186"/>
    </location>
</feature>
<dbReference type="RefSeq" id="WP_010075482.1">
    <property type="nucleotide sequence ID" value="NC_014393.1"/>
</dbReference>
<feature type="transmembrane region" description="Helical" evidence="6">
    <location>
        <begin position="283"/>
        <end position="301"/>
    </location>
</feature>
<evidence type="ECO:0000313" key="8">
    <source>
        <dbReference type="EMBL" id="ADL52241.1"/>
    </source>
</evidence>
<feature type="transmembrane region" description="Helical" evidence="6">
    <location>
        <begin position="307"/>
        <end position="328"/>
    </location>
</feature>
<dbReference type="PROSITE" id="PS50850">
    <property type="entry name" value="MFS"/>
    <property type="match status" value="1"/>
</dbReference>
<dbReference type="PANTHER" id="PTHR23530">
    <property type="entry name" value="TRANSPORT PROTEIN-RELATED"/>
    <property type="match status" value="1"/>
</dbReference>
<keyword evidence="2" id="KW-0813">Transport</keyword>
<dbReference type="InterPro" id="IPR036259">
    <property type="entry name" value="MFS_trans_sf"/>
</dbReference>
<reference evidence="8 9" key="1">
    <citation type="submission" date="2010-08" db="EMBL/GenBank/DDBJ databases">
        <title>Complete sequence of Clostridium cellulovorans 743B.</title>
        <authorList>
            <consortium name="US DOE Joint Genome Institute"/>
            <person name="Lucas S."/>
            <person name="Copeland A."/>
            <person name="Lapidus A."/>
            <person name="Cheng J.-F."/>
            <person name="Bruce D."/>
            <person name="Goodwin L."/>
            <person name="Pitluck S."/>
            <person name="Chertkov O."/>
            <person name="Detter J.C."/>
            <person name="Han C."/>
            <person name="Tapia R."/>
            <person name="Land M."/>
            <person name="Hauser L."/>
            <person name="Chang Y.-J."/>
            <person name="Jeffries C."/>
            <person name="Kyrpides N."/>
            <person name="Ivanova N."/>
            <person name="Mikhailova N."/>
            <person name="Hemme C.L."/>
            <person name="Woyke T."/>
        </authorList>
    </citation>
    <scope>NUCLEOTIDE SEQUENCE [LARGE SCALE GENOMIC DNA]</scope>
    <source>
        <strain evidence="9">ATCC 35296 / DSM 3052 / OCM 3 / 743B</strain>
    </source>
</reference>
<dbReference type="Pfam" id="PF07690">
    <property type="entry name" value="MFS_1"/>
    <property type="match status" value="1"/>
</dbReference>
<dbReference type="PANTHER" id="PTHR23530:SF1">
    <property type="entry name" value="PERMEASE, MAJOR FACILITATOR SUPERFAMILY-RELATED"/>
    <property type="match status" value="1"/>
</dbReference>
<evidence type="ECO:0000256" key="5">
    <source>
        <dbReference type="ARBA" id="ARBA00023136"/>
    </source>
</evidence>
<feature type="transmembrane region" description="Helical" evidence="6">
    <location>
        <begin position="16"/>
        <end position="36"/>
    </location>
</feature>
<keyword evidence="3 6" id="KW-0812">Transmembrane</keyword>
<dbReference type="AlphaFoldDB" id="D9SQN5"/>
<evidence type="ECO:0000313" key="9">
    <source>
        <dbReference type="Proteomes" id="UP000002730"/>
    </source>
</evidence>
<evidence type="ECO:0000259" key="7">
    <source>
        <dbReference type="PROSITE" id="PS50850"/>
    </source>
</evidence>
<dbReference type="STRING" id="573061.Clocel_2529"/>
<evidence type="ECO:0000256" key="2">
    <source>
        <dbReference type="ARBA" id="ARBA00022448"/>
    </source>
</evidence>
<keyword evidence="9" id="KW-1185">Reference proteome</keyword>
<dbReference type="InterPro" id="IPR005829">
    <property type="entry name" value="Sugar_transporter_CS"/>
</dbReference>
<dbReference type="HOGENOM" id="CLU_046685_2_1_9"/>
<dbReference type="InterPro" id="IPR011701">
    <property type="entry name" value="MFS"/>
</dbReference>
<accession>D9SQN5</accession>
<dbReference type="Gene3D" id="1.20.1250.20">
    <property type="entry name" value="MFS general substrate transporter like domains"/>
    <property type="match status" value="2"/>
</dbReference>
<dbReference type="SUPFAM" id="SSF103473">
    <property type="entry name" value="MFS general substrate transporter"/>
    <property type="match status" value="1"/>
</dbReference>
<feature type="transmembrane region" description="Helical" evidence="6">
    <location>
        <begin position="83"/>
        <end position="106"/>
    </location>
</feature>